<protein>
    <submittedName>
        <fullName evidence="2">Uncharacterized protein</fullName>
    </submittedName>
</protein>
<evidence type="ECO:0000313" key="3">
    <source>
        <dbReference type="Proteomes" id="UP001201161"/>
    </source>
</evidence>
<reference evidence="2 3" key="1">
    <citation type="submission" date="2022-01" db="EMBL/GenBank/DDBJ databases">
        <title>Nocardioides sp. nov., an actinomycete isolated from mining soil.</title>
        <authorList>
            <person name="Liu L."/>
        </authorList>
    </citation>
    <scope>NUCLEOTIDE SEQUENCE [LARGE SCALE GENOMIC DNA]</scope>
    <source>
        <strain evidence="2 3">KLBMP 9356</strain>
    </source>
</reference>
<gene>
    <name evidence="2" type="ORF">L2K70_18810</name>
</gene>
<name>A0ABS9HER8_9ACTN</name>
<dbReference type="EMBL" id="JAKJHZ010000011">
    <property type="protein sequence ID" value="MCF6379667.1"/>
    <property type="molecule type" value="Genomic_DNA"/>
</dbReference>
<evidence type="ECO:0000256" key="1">
    <source>
        <dbReference type="SAM" id="MobiDB-lite"/>
    </source>
</evidence>
<organism evidence="2 3">
    <name type="scientific">Nocardioides potassii</name>
    <dbReference type="NCBI Taxonomy" id="2911371"/>
    <lineage>
        <taxon>Bacteria</taxon>
        <taxon>Bacillati</taxon>
        <taxon>Actinomycetota</taxon>
        <taxon>Actinomycetes</taxon>
        <taxon>Propionibacteriales</taxon>
        <taxon>Nocardioidaceae</taxon>
        <taxon>Nocardioides</taxon>
    </lineage>
</organism>
<feature type="compositionally biased region" description="Basic and acidic residues" evidence="1">
    <location>
        <begin position="23"/>
        <end position="34"/>
    </location>
</feature>
<feature type="region of interest" description="Disordered" evidence="1">
    <location>
        <begin position="1"/>
        <end position="45"/>
    </location>
</feature>
<dbReference type="RefSeq" id="WP_236404830.1">
    <property type="nucleotide sequence ID" value="NZ_JAKJHZ010000011.1"/>
</dbReference>
<evidence type="ECO:0000313" key="2">
    <source>
        <dbReference type="EMBL" id="MCF6379667.1"/>
    </source>
</evidence>
<sequence length="45" mass="4974">MGDPDYRTLPPAPRLDETVASTDPDRAPDADDVRNVNQHAALRDE</sequence>
<comment type="caution">
    <text evidence="2">The sequence shown here is derived from an EMBL/GenBank/DDBJ whole genome shotgun (WGS) entry which is preliminary data.</text>
</comment>
<dbReference type="Proteomes" id="UP001201161">
    <property type="component" value="Unassembled WGS sequence"/>
</dbReference>
<proteinExistence type="predicted"/>
<keyword evidence="3" id="KW-1185">Reference proteome</keyword>
<accession>A0ABS9HER8</accession>